<comment type="caution">
    <text evidence="1">The sequence shown here is derived from an EMBL/GenBank/DDBJ whole genome shotgun (WGS) entry which is preliminary data.</text>
</comment>
<evidence type="ECO:0000313" key="1">
    <source>
        <dbReference type="EMBL" id="CAE6510942.1"/>
    </source>
</evidence>
<gene>
    <name evidence="1" type="ORF">RDB_LOCUS152558</name>
</gene>
<name>A0A8H3D2J8_9AGAM</name>
<sequence length="144" mass="17109">MLFRAPRRPCWEVVDHKEVKPTPAYYDQEDLQILKIHDSDIAGQYEFEMRSDFRCRQALEAARLELLHQIKKDHCNVLLVEGWKLTKLRRGREMRIRVHYHGKSHLICRLSSLFTPIMFPGRPARAAGNVNHRYPPFIEVLEFN</sequence>
<dbReference type="AlphaFoldDB" id="A0A8H3D2J8"/>
<organism evidence="1 2">
    <name type="scientific">Rhizoctonia solani</name>
    <dbReference type="NCBI Taxonomy" id="456999"/>
    <lineage>
        <taxon>Eukaryota</taxon>
        <taxon>Fungi</taxon>
        <taxon>Dikarya</taxon>
        <taxon>Basidiomycota</taxon>
        <taxon>Agaricomycotina</taxon>
        <taxon>Agaricomycetes</taxon>
        <taxon>Cantharellales</taxon>
        <taxon>Ceratobasidiaceae</taxon>
        <taxon>Rhizoctonia</taxon>
    </lineage>
</organism>
<dbReference type="EMBL" id="CAJMWT010005912">
    <property type="protein sequence ID" value="CAE6510942.1"/>
    <property type="molecule type" value="Genomic_DNA"/>
</dbReference>
<proteinExistence type="predicted"/>
<accession>A0A8H3D2J8</accession>
<reference evidence="1" key="1">
    <citation type="submission" date="2021-01" db="EMBL/GenBank/DDBJ databases">
        <authorList>
            <person name="Kaushik A."/>
        </authorList>
    </citation>
    <scope>NUCLEOTIDE SEQUENCE</scope>
    <source>
        <strain evidence="1">AG2-2IIIB</strain>
    </source>
</reference>
<protein>
    <submittedName>
        <fullName evidence="1">Uncharacterized protein</fullName>
    </submittedName>
</protein>
<evidence type="ECO:0000313" key="2">
    <source>
        <dbReference type="Proteomes" id="UP000663843"/>
    </source>
</evidence>
<dbReference type="Proteomes" id="UP000663843">
    <property type="component" value="Unassembled WGS sequence"/>
</dbReference>